<protein>
    <submittedName>
        <fullName evidence="3">Unannotated protein</fullName>
    </submittedName>
</protein>
<dbReference type="EMBL" id="CAFBMX010000004">
    <property type="protein sequence ID" value="CAB4929394.1"/>
    <property type="molecule type" value="Genomic_DNA"/>
</dbReference>
<dbReference type="InterPro" id="IPR029058">
    <property type="entry name" value="AB_hydrolase_fold"/>
</dbReference>
<dbReference type="InterPro" id="IPR050300">
    <property type="entry name" value="GDXG_lipolytic_enzyme"/>
</dbReference>
<proteinExistence type="predicted"/>
<name>A0A6J7IGF5_9ZZZZ</name>
<dbReference type="PANTHER" id="PTHR48081">
    <property type="entry name" value="AB HYDROLASE SUPERFAMILY PROTEIN C4A8.06C"/>
    <property type="match status" value="1"/>
</dbReference>
<evidence type="ECO:0000313" key="3">
    <source>
        <dbReference type="EMBL" id="CAB4929394.1"/>
    </source>
</evidence>
<feature type="domain" description="Alpha/beta hydrolase fold-3" evidence="2">
    <location>
        <begin position="82"/>
        <end position="270"/>
    </location>
</feature>
<sequence>MRDKELQHAIALEEEIHAAAKGSSSLEEARAAIAAVVLPRVERGVSDDVEVDGFSGGGVSGEWVETPFDAGGRVILLVDVRAWLIGSAAQSREFAARLARVAHAPVVTLDHRLPREDPYPAGRDDVVAALRHMVAEGIDPRKIGVVGVSTGAALALSAVLALRDAGEPGPGALALVSPVVDLTSVEPGADDPLGAWEPIARHIPDYLGATPASDPGASPALADLAGLPPLLVQYGGADPASAQAEAFAVRAEAAGVEVTRGVWDTAIHAWPKFAHIREGYVATSQIGDWLLQRTGPAYVPVPFD</sequence>
<evidence type="ECO:0000256" key="1">
    <source>
        <dbReference type="ARBA" id="ARBA00022801"/>
    </source>
</evidence>
<dbReference type="InterPro" id="IPR013094">
    <property type="entry name" value="AB_hydrolase_3"/>
</dbReference>
<accession>A0A6J7IGF5</accession>
<dbReference type="Gene3D" id="3.40.50.1820">
    <property type="entry name" value="alpha/beta hydrolase"/>
    <property type="match status" value="1"/>
</dbReference>
<dbReference type="PANTHER" id="PTHR48081:SF30">
    <property type="entry name" value="ACETYL-HYDROLASE LIPR-RELATED"/>
    <property type="match status" value="1"/>
</dbReference>
<reference evidence="3" key="1">
    <citation type="submission" date="2020-05" db="EMBL/GenBank/DDBJ databases">
        <authorList>
            <person name="Chiriac C."/>
            <person name="Salcher M."/>
            <person name="Ghai R."/>
            <person name="Kavagutti S V."/>
        </authorList>
    </citation>
    <scope>NUCLEOTIDE SEQUENCE</scope>
</reference>
<organism evidence="3">
    <name type="scientific">freshwater metagenome</name>
    <dbReference type="NCBI Taxonomy" id="449393"/>
    <lineage>
        <taxon>unclassified sequences</taxon>
        <taxon>metagenomes</taxon>
        <taxon>ecological metagenomes</taxon>
    </lineage>
</organism>
<dbReference type="Pfam" id="PF07859">
    <property type="entry name" value="Abhydrolase_3"/>
    <property type="match status" value="1"/>
</dbReference>
<dbReference type="SUPFAM" id="SSF53474">
    <property type="entry name" value="alpha/beta-Hydrolases"/>
    <property type="match status" value="1"/>
</dbReference>
<dbReference type="AlphaFoldDB" id="A0A6J7IGF5"/>
<gene>
    <name evidence="3" type="ORF">UFOPK3674_01064</name>
</gene>
<dbReference type="GO" id="GO:0004806">
    <property type="term" value="F:triacylglycerol lipase activity"/>
    <property type="evidence" value="ECO:0007669"/>
    <property type="project" value="TreeGrafter"/>
</dbReference>
<evidence type="ECO:0000259" key="2">
    <source>
        <dbReference type="Pfam" id="PF07859"/>
    </source>
</evidence>
<keyword evidence="1" id="KW-0378">Hydrolase</keyword>